<keyword evidence="3" id="KW-1185">Reference proteome</keyword>
<evidence type="ECO:0000256" key="1">
    <source>
        <dbReference type="SAM" id="MobiDB-lite"/>
    </source>
</evidence>
<dbReference type="EMBL" id="JAADYS010002729">
    <property type="protein sequence ID" value="KAF4455637.1"/>
    <property type="molecule type" value="Genomic_DNA"/>
</dbReference>
<gene>
    <name evidence="2" type="ORF">FALBO_15578</name>
</gene>
<reference evidence="2 3" key="1">
    <citation type="submission" date="2020-01" db="EMBL/GenBank/DDBJ databases">
        <title>Identification and distribution of gene clusters putatively required for synthesis of sphingolipid metabolism inhibitors in phylogenetically diverse species of the filamentous fungus Fusarium.</title>
        <authorList>
            <person name="Kim H.-S."/>
            <person name="Busman M."/>
            <person name="Brown D.W."/>
            <person name="Divon H."/>
            <person name="Uhlig S."/>
            <person name="Proctor R.H."/>
        </authorList>
    </citation>
    <scope>NUCLEOTIDE SEQUENCE [LARGE SCALE GENOMIC DNA]</scope>
    <source>
        <strain evidence="2 3">NRRL 20459</strain>
    </source>
</reference>
<comment type="caution">
    <text evidence="2">The sequence shown here is derived from an EMBL/GenBank/DDBJ whole genome shotgun (WGS) entry which is preliminary data.</text>
</comment>
<feature type="region of interest" description="Disordered" evidence="1">
    <location>
        <begin position="121"/>
        <end position="167"/>
    </location>
</feature>
<organism evidence="2 3">
    <name type="scientific">Fusarium albosuccineum</name>
    <dbReference type="NCBI Taxonomy" id="1237068"/>
    <lineage>
        <taxon>Eukaryota</taxon>
        <taxon>Fungi</taxon>
        <taxon>Dikarya</taxon>
        <taxon>Ascomycota</taxon>
        <taxon>Pezizomycotina</taxon>
        <taxon>Sordariomycetes</taxon>
        <taxon>Hypocreomycetidae</taxon>
        <taxon>Hypocreales</taxon>
        <taxon>Nectriaceae</taxon>
        <taxon>Fusarium</taxon>
        <taxon>Fusarium decemcellulare species complex</taxon>
    </lineage>
</organism>
<dbReference type="Proteomes" id="UP000554235">
    <property type="component" value="Unassembled WGS sequence"/>
</dbReference>
<evidence type="ECO:0000313" key="2">
    <source>
        <dbReference type="EMBL" id="KAF4455637.1"/>
    </source>
</evidence>
<dbReference type="OrthoDB" id="4840990at2759"/>
<accession>A0A8H4KSW7</accession>
<name>A0A8H4KSW7_9HYPO</name>
<dbReference type="AlphaFoldDB" id="A0A8H4KSW7"/>
<sequence>MPLDRIDEVVTSVELGHRCLHCEFYSAPKDGRMCEACTETISLCEVFDFYHAGEKDWVTYHLVREGDLEEREALEDNMRRRLVSEGRCQTPQCGKKLGPGSYGKSLDCLGCRRRLAIQDRSRESFKERAPSPKPKLDEQSSNSTEGPPRPSENISDYSGNKSPGEMV</sequence>
<evidence type="ECO:0000313" key="3">
    <source>
        <dbReference type="Proteomes" id="UP000554235"/>
    </source>
</evidence>
<feature type="compositionally biased region" description="Basic and acidic residues" evidence="1">
    <location>
        <begin position="121"/>
        <end position="138"/>
    </location>
</feature>
<protein>
    <submittedName>
        <fullName evidence="2">Uncharacterized protein</fullName>
    </submittedName>
</protein>
<feature type="compositionally biased region" description="Polar residues" evidence="1">
    <location>
        <begin position="152"/>
        <end position="161"/>
    </location>
</feature>
<proteinExistence type="predicted"/>